<keyword evidence="3" id="KW-1185">Reference proteome</keyword>
<sequence length="141" mass="15926">MDRVLVVVGVVLVMVGLAAVVFTVGNLVEFLRLRALERRGVEGEAVSVVQDWMNHKYRVHYRVCLPEEGRDERFYELSVEEPEPMGTVFPVVYDRKKPSRARLGTRQTIDFTTEGLIVKFAWGTGVPAIALGALLLRFFDS</sequence>
<dbReference type="Proteomes" id="UP001610631">
    <property type="component" value="Unassembled WGS sequence"/>
</dbReference>
<feature type="transmembrane region" description="Helical" evidence="1">
    <location>
        <begin position="116"/>
        <end position="139"/>
    </location>
</feature>
<name>A0ABW7PDK7_9ACTN</name>
<keyword evidence="1" id="KW-0812">Transmembrane</keyword>
<comment type="caution">
    <text evidence="2">The sequence shown here is derived from an EMBL/GenBank/DDBJ whole genome shotgun (WGS) entry which is preliminary data.</text>
</comment>
<evidence type="ECO:0000313" key="2">
    <source>
        <dbReference type="EMBL" id="MFH7596437.1"/>
    </source>
</evidence>
<accession>A0ABW7PDK7</accession>
<dbReference type="EMBL" id="JBBDHD010000032">
    <property type="protein sequence ID" value="MFH7596437.1"/>
    <property type="molecule type" value="Genomic_DNA"/>
</dbReference>
<dbReference type="RefSeq" id="WP_395510272.1">
    <property type="nucleotide sequence ID" value="NZ_JBBDHD010000032.1"/>
</dbReference>
<keyword evidence="1" id="KW-0472">Membrane</keyword>
<evidence type="ECO:0000313" key="3">
    <source>
        <dbReference type="Proteomes" id="UP001610631"/>
    </source>
</evidence>
<evidence type="ECO:0000256" key="1">
    <source>
        <dbReference type="SAM" id="Phobius"/>
    </source>
</evidence>
<feature type="transmembrane region" description="Helical" evidence="1">
    <location>
        <begin position="6"/>
        <end position="28"/>
    </location>
</feature>
<keyword evidence="1" id="KW-1133">Transmembrane helix</keyword>
<proteinExistence type="predicted"/>
<organism evidence="2 3">
    <name type="scientific">Streptomyces racemochromogenes</name>
    <dbReference type="NCBI Taxonomy" id="67353"/>
    <lineage>
        <taxon>Bacteria</taxon>
        <taxon>Bacillati</taxon>
        <taxon>Actinomycetota</taxon>
        <taxon>Actinomycetes</taxon>
        <taxon>Kitasatosporales</taxon>
        <taxon>Streptomycetaceae</taxon>
        <taxon>Streptomyces</taxon>
    </lineage>
</organism>
<reference evidence="2 3" key="1">
    <citation type="submission" date="2024-03" db="EMBL/GenBank/DDBJ databases">
        <title>Whole genome sequencing of Streptomyces racemochromogenes, to identify antimicrobial biosynthetic gene clusters.</title>
        <authorList>
            <person name="Suryawanshi P."/>
            <person name="Krishnaraj P.U."/>
            <person name="Arun Y.P."/>
            <person name="Suryawanshi M.P."/>
            <person name="Rakshit O."/>
        </authorList>
    </citation>
    <scope>NUCLEOTIDE SEQUENCE [LARGE SCALE GENOMIC DNA]</scope>
    <source>
        <strain evidence="2 3">AUDT626</strain>
    </source>
</reference>
<protein>
    <submittedName>
        <fullName evidence="2">DUF3592 domain-containing protein</fullName>
    </submittedName>
</protein>
<gene>
    <name evidence="2" type="ORF">WDV06_15225</name>
</gene>